<dbReference type="Pfam" id="PF13857">
    <property type="entry name" value="Ank_5"/>
    <property type="match status" value="1"/>
</dbReference>
<evidence type="ECO:0000256" key="6">
    <source>
        <dbReference type="ARBA" id="ARBA00023242"/>
    </source>
</evidence>
<evidence type="ECO:0000256" key="4">
    <source>
        <dbReference type="ARBA" id="ARBA00022737"/>
    </source>
</evidence>
<evidence type="ECO:0000313" key="12">
    <source>
        <dbReference type="Proteomes" id="UP000748531"/>
    </source>
</evidence>
<reference evidence="11" key="1">
    <citation type="submission" date="2019-05" db="EMBL/GenBank/DDBJ databases">
        <title>Annotation for the trematode Paragonimus heterotremus.</title>
        <authorList>
            <person name="Choi Y.-J."/>
        </authorList>
    </citation>
    <scope>NUCLEOTIDE SEQUENCE</scope>
    <source>
        <strain evidence="11">LC</strain>
    </source>
</reference>
<evidence type="ECO:0000256" key="7">
    <source>
        <dbReference type="ARBA" id="ARBA00030621"/>
    </source>
</evidence>
<dbReference type="GO" id="GO:0005634">
    <property type="term" value="C:nucleus"/>
    <property type="evidence" value="ECO:0007669"/>
    <property type="project" value="UniProtKB-SubCell"/>
</dbReference>
<keyword evidence="5 9" id="KW-0040">ANK repeat</keyword>
<feature type="repeat" description="ANK" evidence="9">
    <location>
        <begin position="78"/>
        <end position="110"/>
    </location>
</feature>
<evidence type="ECO:0000256" key="8">
    <source>
        <dbReference type="ARBA" id="ARBA00030802"/>
    </source>
</evidence>
<keyword evidence="12" id="KW-1185">Reference proteome</keyword>
<evidence type="ECO:0000256" key="1">
    <source>
        <dbReference type="ARBA" id="ARBA00004123"/>
    </source>
</evidence>
<dbReference type="InterPro" id="IPR036770">
    <property type="entry name" value="Ankyrin_rpt-contain_sf"/>
</dbReference>
<accession>A0A8J4X1I8</accession>
<dbReference type="SMART" id="SM00248">
    <property type="entry name" value="ANK"/>
    <property type="match status" value="1"/>
</dbReference>
<feature type="compositionally biased region" description="Polar residues" evidence="10">
    <location>
        <begin position="194"/>
        <end position="204"/>
    </location>
</feature>
<sequence length="430" mass="49199">MSHLPRKRHRTHSAEKSPDRLSNDLCRTMLFKFARSGNLTDLECLRQVLLNEGRDLTGQTSSSSECSVHDFRNLRDQKRRSLLHVAAKAGHIEVVKYLLDLGVPTGAKDKSGNNAALLFLKACHKSKNRSNSGKNADLTAIPYITCCKVLRLLLTDDPDGLTITNKRGQKPTELLQSLWNEASSKERREGDELLTSSMSHQARSSGRLPADSYLQHPSPQVHDESLWSSWHEDAYESTASHEHNYEWEDYFSGFNHRTCKSHLDSIREEYEQRHRSSFVAQSKPKNPPVSNLESKNFYERHVEALSRRTNQLPTTTLKAFRTTWDEFSKEKAVISRMSSIPWPPFCEKIESTNQCSSADLRIEAVLKFVNYSIPSLRQLQIEWHPDRFSARFSSRLSVEIRDLVLPKVLAISQLLNSALEILRRRSSQVS</sequence>
<evidence type="ECO:0000256" key="9">
    <source>
        <dbReference type="PROSITE-ProRule" id="PRU00023"/>
    </source>
</evidence>
<comment type="caution">
    <text evidence="11">The sequence shown here is derived from an EMBL/GenBank/DDBJ whole genome shotgun (WGS) entry which is preliminary data.</text>
</comment>
<evidence type="ECO:0000256" key="3">
    <source>
        <dbReference type="ARBA" id="ARBA00022553"/>
    </source>
</evidence>
<dbReference type="EMBL" id="LUCH01001236">
    <property type="protein sequence ID" value="KAF5403417.1"/>
    <property type="molecule type" value="Genomic_DNA"/>
</dbReference>
<dbReference type="InterPro" id="IPR038753">
    <property type="entry name" value="NFKBIL1"/>
</dbReference>
<keyword evidence="4" id="KW-0677">Repeat</keyword>
<dbReference type="GO" id="GO:0043124">
    <property type="term" value="P:negative regulation of canonical NF-kappaB signal transduction"/>
    <property type="evidence" value="ECO:0007669"/>
    <property type="project" value="InterPro"/>
</dbReference>
<evidence type="ECO:0000256" key="10">
    <source>
        <dbReference type="SAM" id="MobiDB-lite"/>
    </source>
</evidence>
<proteinExistence type="predicted"/>
<protein>
    <recommendedName>
        <fullName evidence="2">NF-kappa-B inhibitor-like protein 1</fullName>
    </recommendedName>
    <alternativeName>
        <fullName evidence="7">Inhibitor of kappa B-like protein</fullName>
    </alternativeName>
    <alternativeName>
        <fullName evidence="8">Nuclear factor of kappa light polypeptide gene enhancer in B-cells inhibitor-like 1</fullName>
    </alternativeName>
</protein>
<dbReference type="SUPFAM" id="SSF48403">
    <property type="entry name" value="Ankyrin repeat"/>
    <property type="match status" value="1"/>
</dbReference>
<organism evidence="11 12">
    <name type="scientific">Paragonimus heterotremus</name>
    <dbReference type="NCBI Taxonomy" id="100268"/>
    <lineage>
        <taxon>Eukaryota</taxon>
        <taxon>Metazoa</taxon>
        <taxon>Spiralia</taxon>
        <taxon>Lophotrochozoa</taxon>
        <taxon>Platyhelminthes</taxon>
        <taxon>Trematoda</taxon>
        <taxon>Digenea</taxon>
        <taxon>Plagiorchiida</taxon>
        <taxon>Troglotremata</taxon>
        <taxon>Troglotrematidae</taxon>
        <taxon>Paragonimus</taxon>
    </lineage>
</organism>
<name>A0A8J4X1I8_9TREM</name>
<dbReference type="PROSITE" id="PS50297">
    <property type="entry name" value="ANK_REP_REGION"/>
    <property type="match status" value="1"/>
</dbReference>
<evidence type="ECO:0000313" key="11">
    <source>
        <dbReference type="EMBL" id="KAF5403417.1"/>
    </source>
</evidence>
<evidence type="ECO:0000256" key="5">
    <source>
        <dbReference type="ARBA" id="ARBA00023043"/>
    </source>
</evidence>
<evidence type="ECO:0000256" key="2">
    <source>
        <dbReference type="ARBA" id="ARBA00014259"/>
    </source>
</evidence>
<feature type="region of interest" description="Disordered" evidence="10">
    <location>
        <begin position="183"/>
        <end position="220"/>
    </location>
</feature>
<keyword evidence="3" id="KW-0597">Phosphoprotein</keyword>
<dbReference type="Gene3D" id="1.25.40.20">
    <property type="entry name" value="Ankyrin repeat-containing domain"/>
    <property type="match status" value="1"/>
</dbReference>
<dbReference type="Proteomes" id="UP000748531">
    <property type="component" value="Unassembled WGS sequence"/>
</dbReference>
<dbReference type="InterPro" id="IPR002110">
    <property type="entry name" value="Ankyrin_rpt"/>
</dbReference>
<dbReference type="PROSITE" id="PS50088">
    <property type="entry name" value="ANK_REPEAT"/>
    <property type="match status" value="1"/>
</dbReference>
<dbReference type="PANTHER" id="PTHR15263">
    <property type="entry name" value="I-KAPPA-B-LIKE PROTEIN IKBL"/>
    <property type="match status" value="1"/>
</dbReference>
<keyword evidence="6" id="KW-0539">Nucleus</keyword>
<comment type="subcellular location">
    <subcellularLocation>
        <location evidence="1">Nucleus</location>
    </subcellularLocation>
</comment>
<dbReference type="AlphaFoldDB" id="A0A8J4X1I8"/>
<gene>
    <name evidence="11" type="ORF">PHET_03256</name>
</gene>
<dbReference type="OrthoDB" id="412109at2759"/>
<dbReference type="PANTHER" id="PTHR15263:SF1">
    <property type="entry name" value="NF-KAPPA-B INHIBITOR-LIKE PROTEIN 1"/>
    <property type="match status" value="1"/>
</dbReference>